<feature type="binding site" evidence="14">
    <location>
        <position position="146"/>
    </location>
    <ligand>
        <name>NAD(+)</name>
        <dbReference type="ChEBI" id="CHEBI:57540"/>
    </ligand>
</feature>
<dbReference type="FunFam" id="1.10.150.20:FF:000007">
    <property type="entry name" value="DNA ligase"/>
    <property type="match status" value="1"/>
</dbReference>
<dbReference type="GO" id="GO:0003911">
    <property type="term" value="F:DNA ligase (NAD+) activity"/>
    <property type="evidence" value="ECO:0007669"/>
    <property type="project" value="UniProtKB-UniRule"/>
</dbReference>
<keyword evidence="10 14" id="KW-0520">NAD</keyword>
<evidence type="ECO:0000256" key="1">
    <source>
        <dbReference type="ARBA" id="ARBA00004067"/>
    </source>
</evidence>
<feature type="binding site" evidence="14">
    <location>
        <position position="123"/>
    </location>
    <ligand>
        <name>NAD(+)</name>
        <dbReference type="ChEBI" id="CHEBI:57540"/>
    </ligand>
</feature>
<keyword evidence="4 14" id="KW-0436">Ligase</keyword>
<protein>
    <recommendedName>
        <fullName evidence="3 14">DNA ligase</fullName>
        <ecNumber evidence="2 14">6.5.1.2</ecNumber>
    </recommendedName>
    <alternativeName>
        <fullName evidence="14">Polydeoxyribonucleotide synthase [NAD(+)]</fullName>
    </alternativeName>
</protein>
<feature type="binding site" evidence="14">
    <location>
        <position position="301"/>
    </location>
    <ligand>
        <name>NAD(+)</name>
        <dbReference type="ChEBI" id="CHEBI:57540"/>
    </ligand>
</feature>
<dbReference type="SUPFAM" id="SSF56091">
    <property type="entry name" value="DNA ligase/mRNA capping enzyme, catalytic domain"/>
    <property type="match status" value="1"/>
</dbReference>
<dbReference type="PANTHER" id="PTHR23389">
    <property type="entry name" value="CHROMOSOME TRANSMISSION FIDELITY FACTOR 18"/>
    <property type="match status" value="1"/>
</dbReference>
<feature type="binding site" evidence="14">
    <location>
        <position position="422"/>
    </location>
    <ligand>
        <name>Zn(2+)</name>
        <dbReference type="ChEBI" id="CHEBI:29105"/>
    </ligand>
</feature>
<evidence type="ECO:0000256" key="5">
    <source>
        <dbReference type="ARBA" id="ARBA00022705"/>
    </source>
</evidence>
<keyword evidence="11 14" id="KW-0234">DNA repair</keyword>
<comment type="function">
    <text evidence="1 14">DNA ligase that catalyzes the formation of phosphodiester linkages between 5'-phosphoryl and 3'-hydroxyl groups in double-stranded DNA using NAD as a coenzyme and as the energy source for the reaction. It is essential for DNA replication and repair of damaged DNA.</text>
</comment>
<dbReference type="Gene3D" id="3.30.470.30">
    <property type="entry name" value="DNA ligase/mRNA capping enzyme"/>
    <property type="match status" value="1"/>
</dbReference>
<dbReference type="Pfam" id="PF01653">
    <property type="entry name" value="DNA_ligase_aden"/>
    <property type="match status" value="1"/>
</dbReference>
<dbReference type="SMART" id="SM00278">
    <property type="entry name" value="HhH1"/>
    <property type="match status" value="3"/>
</dbReference>
<dbReference type="NCBIfam" id="TIGR00575">
    <property type="entry name" value="dnlj"/>
    <property type="match status" value="1"/>
</dbReference>
<keyword evidence="7 14" id="KW-0227">DNA damage</keyword>
<dbReference type="HAMAP" id="MF_01588">
    <property type="entry name" value="DNA_ligase_A"/>
    <property type="match status" value="1"/>
</dbReference>
<dbReference type="GO" id="GO:0006260">
    <property type="term" value="P:DNA replication"/>
    <property type="evidence" value="ECO:0007669"/>
    <property type="project" value="UniProtKB-KW"/>
</dbReference>
<evidence type="ECO:0000256" key="10">
    <source>
        <dbReference type="ARBA" id="ARBA00023027"/>
    </source>
</evidence>
<dbReference type="InterPro" id="IPR010994">
    <property type="entry name" value="RuvA_2-like"/>
</dbReference>
<evidence type="ECO:0000259" key="15">
    <source>
        <dbReference type="PROSITE" id="PS50172"/>
    </source>
</evidence>
<comment type="catalytic activity">
    <reaction evidence="12 14">
        <text>NAD(+) + (deoxyribonucleotide)n-3'-hydroxyl + 5'-phospho-(deoxyribonucleotide)m = (deoxyribonucleotide)n+m + AMP + beta-nicotinamide D-nucleotide.</text>
        <dbReference type="EC" id="6.5.1.2"/>
    </reaction>
</comment>
<evidence type="ECO:0000256" key="2">
    <source>
        <dbReference type="ARBA" id="ARBA00012722"/>
    </source>
</evidence>
<dbReference type="PROSITE" id="PS50172">
    <property type="entry name" value="BRCT"/>
    <property type="match status" value="1"/>
</dbReference>
<comment type="caution">
    <text evidence="16">The sequence shown here is derived from an EMBL/GenBank/DDBJ whole genome shotgun (WGS) entry which is preliminary data.</text>
</comment>
<proteinExistence type="inferred from homology"/>
<dbReference type="InterPro" id="IPR001357">
    <property type="entry name" value="BRCT_dom"/>
</dbReference>
<keyword evidence="6 14" id="KW-0479">Metal-binding</keyword>
<reference evidence="16 17" key="1">
    <citation type="journal article" date="2016" name="Nat. Commun.">
        <title>Thousands of microbial genomes shed light on interconnected biogeochemical processes in an aquifer system.</title>
        <authorList>
            <person name="Anantharaman K."/>
            <person name="Brown C.T."/>
            <person name="Hug L.A."/>
            <person name="Sharon I."/>
            <person name="Castelle C.J."/>
            <person name="Probst A.J."/>
            <person name="Thomas B.C."/>
            <person name="Singh A."/>
            <person name="Wilkins M.J."/>
            <person name="Karaoz U."/>
            <person name="Brodie E.L."/>
            <person name="Williams K.H."/>
            <person name="Hubbard S.S."/>
            <person name="Banfield J.F."/>
        </authorList>
    </citation>
    <scope>NUCLEOTIDE SEQUENCE [LARGE SCALE GENOMIC DNA]</scope>
</reference>
<keyword evidence="8 14" id="KW-0862">Zinc</keyword>
<feature type="binding site" evidence="14">
    <location>
        <begin position="37"/>
        <end position="41"/>
    </location>
    <ligand>
        <name>NAD(+)</name>
        <dbReference type="ChEBI" id="CHEBI:57540"/>
    </ligand>
</feature>
<comment type="cofactor">
    <cofactor evidence="14">
        <name>Mg(2+)</name>
        <dbReference type="ChEBI" id="CHEBI:18420"/>
    </cofactor>
    <cofactor evidence="14">
        <name>Mn(2+)</name>
        <dbReference type="ChEBI" id="CHEBI:29035"/>
    </cofactor>
</comment>
<dbReference type="NCBIfam" id="NF005932">
    <property type="entry name" value="PRK07956.1"/>
    <property type="match status" value="1"/>
</dbReference>
<dbReference type="PROSITE" id="PS01056">
    <property type="entry name" value="DNA_LIGASE_N2"/>
    <property type="match status" value="1"/>
</dbReference>
<gene>
    <name evidence="14" type="primary">ligA</name>
    <name evidence="16" type="ORF">A3B14_03530</name>
</gene>
<evidence type="ECO:0000256" key="12">
    <source>
        <dbReference type="ARBA" id="ARBA00034005"/>
    </source>
</evidence>
<dbReference type="InterPro" id="IPR004150">
    <property type="entry name" value="NAD_DNA_ligase_OB"/>
</dbReference>
<evidence type="ECO:0000313" key="17">
    <source>
        <dbReference type="Proteomes" id="UP000176800"/>
    </source>
</evidence>
<feature type="domain" description="BRCT" evidence="15">
    <location>
        <begin position="601"/>
        <end position="679"/>
    </location>
</feature>
<evidence type="ECO:0000256" key="11">
    <source>
        <dbReference type="ARBA" id="ARBA00023204"/>
    </source>
</evidence>
<organism evidence="16 17">
    <name type="scientific">Candidatus Zambryskibacteria bacterium RIFCSPLOWO2_01_FULL_45_21</name>
    <dbReference type="NCBI Taxonomy" id="1802761"/>
    <lineage>
        <taxon>Bacteria</taxon>
        <taxon>Candidatus Zambryskiibacteriota</taxon>
    </lineage>
</organism>
<dbReference type="SUPFAM" id="SSF47781">
    <property type="entry name" value="RuvA domain 2-like"/>
    <property type="match status" value="1"/>
</dbReference>
<dbReference type="InterPro" id="IPR041663">
    <property type="entry name" value="DisA/LigA_HHH"/>
</dbReference>
<evidence type="ECO:0000256" key="4">
    <source>
        <dbReference type="ARBA" id="ARBA00022598"/>
    </source>
</evidence>
<dbReference type="Gene3D" id="3.40.50.10190">
    <property type="entry name" value="BRCT domain"/>
    <property type="match status" value="1"/>
</dbReference>
<dbReference type="InterPro" id="IPR013840">
    <property type="entry name" value="DNAligase_N"/>
</dbReference>
<comment type="caution">
    <text evidence="14">Lacks conserved residue(s) required for the propagation of feature annotation.</text>
</comment>
<dbReference type="AlphaFoldDB" id="A0A1G2U4N5"/>
<keyword evidence="14" id="KW-0464">Manganese</keyword>
<feature type="binding site" evidence="14">
    <location>
        <position position="325"/>
    </location>
    <ligand>
        <name>NAD(+)</name>
        <dbReference type="ChEBI" id="CHEBI:57540"/>
    </ligand>
</feature>
<dbReference type="Pfam" id="PF03120">
    <property type="entry name" value="OB_DNA_ligase"/>
    <property type="match status" value="1"/>
</dbReference>
<dbReference type="SMART" id="SM00532">
    <property type="entry name" value="LIGANc"/>
    <property type="match status" value="1"/>
</dbReference>
<dbReference type="SUPFAM" id="SSF50249">
    <property type="entry name" value="Nucleic acid-binding proteins"/>
    <property type="match status" value="1"/>
</dbReference>
<dbReference type="CDD" id="cd17748">
    <property type="entry name" value="BRCT_DNA_ligase_like"/>
    <property type="match status" value="1"/>
</dbReference>
<dbReference type="FunFam" id="1.10.150.20:FF:000006">
    <property type="entry name" value="DNA ligase"/>
    <property type="match status" value="1"/>
</dbReference>
<dbReference type="FunFam" id="2.40.50.140:FF:000012">
    <property type="entry name" value="DNA ligase"/>
    <property type="match status" value="1"/>
</dbReference>
<dbReference type="InterPro" id="IPR033136">
    <property type="entry name" value="DNA_ligase_CS"/>
</dbReference>
<dbReference type="InterPro" id="IPR001679">
    <property type="entry name" value="DNA_ligase"/>
</dbReference>
<dbReference type="GO" id="GO:0006281">
    <property type="term" value="P:DNA repair"/>
    <property type="evidence" value="ECO:0007669"/>
    <property type="project" value="UniProtKB-KW"/>
</dbReference>
<dbReference type="CDD" id="cd00114">
    <property type="entry name" value="LIGANc"/>
    <property type="match status" value="1"/>
</dbReference>
<dbReference type="Pfam" id="PF12826">
    <property type="entry name" value="HHH_2"/>
    <property type="match status" value="1"/>
</dbReference>
<evidence type="ECO:0000256" key="3">
    <source>
        <dbReference type="ARBA" id="ARBA00013308"/>
    </source>
</evidence>
<evidence type="ECO:0000256" key="13">
    <source>
        <dbReference type="ARBA" id="ARBA00060881"/>
    </source>
</evidence>
<dbReference type="EMBL" id="MHWE01000006">
    <property type="protein sequence ID" value="OHB04477.1"/>
    <property type="molecule type" value="Genomic_DNA"/>
</dbReference>
<dbReference type="InterPro" id="IPR013839">
    <property type="entry name" value="DNAligase_adenylation"/>
</dbReference>
<dbReference type="Pfam" id="PF14520">
    <property type="entry name" value="HHH_5"/>
    <property type="match status" value="1"/>
</dbReference>
<dbReference type="Gene3D" id="6.20.10.30">
    <property type="match status" value="1"/>
</dbReference>
<sequence length="679" mass="75676">MDDSIPENVAKRAAKLRETVERHRRLYHEKDAPEISDEAYDSLVRELEAIENKYPSLKLGDTPTERVGGEPSTAFDKIRHKVRQWSFDNVFDAGEFKDWEEKIKRIIAKDRDISKINLEYCVEHKIDGLKIVLNYKKGRFVQGATRGDGVIGENVTENLKTIRDIPLSLSQSVDLIVVGEVWLSKKEFGRINQEKKQAGEALFANPRNAAAGSIRQLDPKITAGRKLSNFAYDIDLLDSRDLPISMPKTQEEELKLLSLLGFNVNKAHKICRSADEVISYYKQWLPKREGYEYGMDGLAVKVNSRDIQEYLGYTAKAPRFAVAFKFPAEQVTTKIKDIVLQVGRTGVLTPVAILEPVVVAGSTVSRATLHNEDEINRLDTRIGDTVVIQKAGDVIPDIVMVLTDFRTGKEKKFVFPKKVPECGGDGSIERIPGQAAHRCVYPDSSVQQKRRLVHFASKKALNIDGLGGKTIELFMEKNLISSFDDIFTLKKGDMMVLPGFGEKSADNLLKSIENAKEVSLPRFIFSLSIGQVGEETARDLGVHFKTLEKLKNASTEGLESVEGIGPVVARSVFDWFRNSQNINLLEKLLKYIEIEKISQPAGSGKLKGRIFVLTGALNSVSRDLAKEKLESLGAKVSSSVSKATDYVVVGKDPGSKYEKAKELGVSVLNEEEFVELIGQ</sequence>
<evidence type="ECO:0000313" key="16">
    <source>
        <dbReference type="EMBL" id="OHB04477.1"/>
    </source>
</evidence>
<dbReference type="GO" id="GO:0003677">
    <property type="term" value="F:DNA binding"/>
    <property type="evidence" value="ECO:0007669"/>
    <property type="project" value="InterPro"/>
</dbReference>
<keyword evidence="5 14" id="KW-0235">DNA replication</keyword>
<feature type="binding site" evidence="14">
    <location>
        <begin position="86"/>
        <end position="87"/>
    </location>
    <ligand>
        <name>NAD(+)</name>
        <dbReference type="ChEBI" id="CHEBI:57540"/>
    </ligand>
</feature>
<dbReference type="Pfam" id="PF00533">
    <property type="entry name" value="BRCT"/>
    <property type="match status" value="1"/>
</dbReference>
<name>A0A1G2U4N5_9BACT</name>
<dbReference type="SMART" id="SM00292">
    <property type="entry name" value="BRCT"/>
    <property type="match status" value="1"/>
</dbReference>
<dbReference type="Gene3D" id="1.10.287.610">
    <property type="entry name" value="Helix hairpin bin"/>
    <property type="match status" value="1"/>
</dbReference>
<dbReference type="EC" id="6.5.1.2" evidence="2 14"/>
<dbReference type="Proteomes" id="UP000176800">
    <property type="component" value="Unassembled WGS sequence"/>
</dbReference>
<dbReference type="PIRSF" id="PIRSF001604">
    <property type="entry name" value="LigA"/>
    <property type="match status" value="1"/>
</dbReference>
<evidence type="ECO:0000256" key="14">
    <source>
        <dbReference type="HAMAP-Rule" id="MF_01588"/>
    </source>
</evidence>
<comment type="similarity">
    <text evidence="13 14">Belongs to the NAD-dependent DNA ligase family. LigA subfamily.</text>
</comment>
<feature type="active site" description="N6-AMP-lysine intermediate" evidence="14">
    <location>
        <position position="125"/>
    </location>
</feature>
<evidence type="ECO:0000256" key="7">
    <source>
        <dbReference type="ARBA" id="ARBA00022763"/>
    </source>
</evidence>
<feature type="binding site" evidence="14">
    <location>
        <position position="180"/>
    </location>
    <ligand>
        <name>NAD(+)</name>
        <dbReference type="ChEBI" id="CHEBI:57540"/>
    </ligand>
</feature>
<dbReference type="InterPro" id="IPR012340">
    <property type="entry name" value="NA-bd_OB-fold"/>
</dbReference>
<dbReference type="Gene3D" id="2.40.50.140">
    <property type="entry name" value="Nucleic acid-binding proteins"/>
    <property type="match status" value="1"/>
</dbReference>
<dbReference type="Gene3D" id="1.10.150.20">
    <property type="entry name" value="5' to 3' exonuclease, C-terminal subdomain"/>
    <property type="match status" value="2"/>
</dbReference>
<accession>A0A1G2U4N5</accession>
<dbReference type="InterPro" id="IPR036420">
    <property type="entry name" value="BRCT_dom_sf"/>
</dbReference>
<evidence type="ECO:0000256" key="6">
    <source>
        <dbReference type="ARBA" id="ARBA00022723"/>
    </source>
</evidence>
<dbReference type="InterPro" id="IPR003583">
    <property type="entry name" value="Hlx-hairpin-Hlx_DNA-bd_motif"/>
</dbReference>
<dbReference type="PANTHER" id="PTHR23389:SF9">
    <property type="entry name" value="DNA LIGASE"/>
    <property type="match status" value="1"/>
</dbReference>
<evidence type="ECO:0000256" key="9">
    <source>
        <dbReference type="ARBA" id="ARBA00022842"/>
    </source>
</evidence>
<dbReference type="GO" id="GO:0046872">
    <property type="term" value="F:metal ion binding"/>
    <property type="evidence" value="ECO:0007669"/>
    <property type="project" value="UniProtKB-KW"/>
</dbReference>
<keyword evidence="9 14" id="KW-0460">Magnesium</keyword>
<evidence type="ECO:0000256" key="8">
    <source>
        <dbReference type="ARBA" id="ARBA00022833"/>
    </source>
</evidence>
<dbReference type="SUPFAM" id="SSF52113">
    <property type="entry name" value="BRCT domain"/>
    <property type="match status" value="1"/>
</dbReference>